<dbReference type="AlphaFoldDB" id="A0A9D1GTV7"/>
<protein>
    <submittedName>
        <fullName evidence="1">Spore coat protein</fullName>
    </submittedName>
</protein>
<reference evidence="1" key="1">
    <citation type="submission" date="2020-10" db="EMBL/GenBank/DDBJ databases">
        <authorList>
            <person name="Gilroy R."/>
        </authorList>
    </citation>
    <scope>NUCLEOTIDE SEQUENCE</scope>
    <source>
        <strain evidence="1">CHK33-4379</strain>
    </source>
</reference>
<dbReference type="Proteomes" id="UP000824136">
    <property type="component" value="Unassembled WGS sequence"/>
</dbReference>
<proteinExistence type="predicted"/>
<dbReference type="Gene3D" id="1.20.1260.10">
    <property type="match status" value="1"/>
</dbReference>
<reference evidence="1" key="2">
    <citation type="journal article" date="2021" name="PeerJ">
        <title>Extensive microbial diversity within the chicken gut microbiome revealed by metagenomics and culture.</title>
        <authorList>
            <person name="Gilroy R."/>
            <person name="Ravi A."/>
            <person name="Getino M."/>
            <person name="Pursley I."/>
            <person name="Horton D.L."/>
            <person name="Alikhan N.F."/>
            <person name="Baker D."/>
            <person name="Gharbi K."/>
            <person name="Hall N."/>
            <person name="Watson M."/>
            <person name="Adriaenssens E.M."/>
            <person name="Foster-Nyarko E."/>
            <person name="Jarju S."/>
            <person name="Secka A."/>
            <person name="Antonio M."/>
            <person name="Oren A."/>
            <person name="Chaudhuri R.R."/>
            <person name="La Ragione R."/>
            <person name="Hildebrand F."/>
            <person name="Pallen M.J."/>
        </authorList>
    </citation>
    <scope>NUCLEOTIDE SEQUENCE</scope>
    <source>
        <strain evidence="1">CHK33-4379</strain>
    </source>
</reference>
<dbReference type="SUPFAM" id="SSF47240">
    <property type="entry name" value="Ferritin-like"/>
    <property type="match status" value="1"/>
</dbReference>
<dbReference type="InterPro" id="IPR012347">
    <property type="entry name" value="Ferritin-like"/>
</dbReference>
<keyword evidence="1" id="KW-0167">Capsid protein</keyword>
<dbReference type="InterPro" id="IPR012851">
    <property type="entry name" value="Spore_coat_CotF-like"/>
</dbReference>
<comment type="caution">
    <text evidence="1">The sequence shown here is derived from an EMBL/GenBank/DDBJ whole genome shotgun (WGS) entry which is preliminary data.</text>
</comment>
<evidence type="ECO:0000313" key="1">
    <source>
        <dbReference type="EMBL" id="HIT59144.1"/>
    </source>
</evidence>
<keyword evidence="1" id="KW-0946">Virion</keyword>
<dbReference type="Pfam" id="PF07875">
    <property type="entry name" value="Coat_F"/>
    <property type="match status" value="1"/>
</dbReference>
<dbReference type="EMBL" id="DVLL01000020">
    <property type="protein sequence ID" value="HIT59144.1"/>
    <property type="molecule type" value="Genomic_DNA"/>
</dbReference>
<dbReference type="CDD" id="cd00657">
    <property type="entry name" value="Ferritin_like"/>
    <property type="match status" value="1"/>
</dbReference>
<sequence length="153" mass="17472">MTLTQKETGLLKELREQEKLCMDKYTKYSQSACSTELKNLFSEIAGCEKKHFDTVSSMIGGTAPQIPSGGLTVENNRWCKNVGYADRRSEEIDKFLLMDCLAMEKHVSSLYDISVFEFSDTNMRKALNHIQAEEQQHGEKLYAYMNANGMYQS</sequence>
<dbReference type="InterPro" id="IPR009078">
    <property type="entry name" value="Ferritin-like_SF"/>
</dbReference>
<accession>A0A9D1GTV7</accession>
<gene>
    <name evidence="1" type="ORF">IAC39_05500</name>
</gene>
<organism evidence="1 2">
    <name type="scientific">Candidatus Faeciplasma pullistercoris</name>
    <dbReference type="NCBI Taxonomy" id="2840800"/>
    <lineage>
        <taxon>Bacteria</taxon>
        <taxon>Bacillati</taxon>
        <taxon>Bacillota</taxon>
        <taxon>Clostridia</taxon>
        <taxon>Eubacteriales</taxon>
        <taxon>Oscillospiraceae</taxon>
        <taxon>Oscillospiraceae incertae sedis</taxon>
        <taxon>Candidatus Faeciplasma</taxon>
    </lineage>
</organism>
<evidence type="ECO:0000313" key="2">
    <source>
        <dbReference type="Proteomes" id="UP000824136"/>
    </source>
</evidence>
<name>A0A9D1GTV7_9FIRM</name>